<dbReference type="OrthoDB" id="8586159at2"/>
<gene>
    <name evidence="1" type="ORF">EV688_103268</name>
</gene>
<dbReference type="RefSeq" id="WP_117317067.1">
    <property type="nucleotide sequence ID" value="NZ_QQSW01000008.1"/>
</dbReference>
<dbReference type="SUPFAM" id="SSF52151">
    <property type="entry name" value="FabD/lysophospholipase-like"/>
    <property type="match status" value="1"/>
</dbReference>
<evidence type="ECO:0008006" key="3">
    <source>
        <dbReference type="Google" id="ProtNLM"/>
    </source>
</evidence>
<sequence length="356" mass="38611">MAEALQVFAGREAARRLARDGWSAEQFSLLLGASGGPKWFVLAALDRFLFGDFLQRSSQPLATLGSSIGAWRHACLVQPDPAAALDRFAHAYIHQNYSRRPDSDEITAASRGILRCILGEHGAMHVAGHPRIREHVVTARGRGACATRHPLLLPLGLASAAAGNTLNRSLLQRAFQRVLFSSEAAALPGLALDDFDTHRAPLTAQNAEDVLLATASIPLLLNGVRDIPQAPPGQYWDGGVIDYHFDLKHYADAGLILFPHFSSAIVPGWFDKGLRKRHTRPGAIDNLVLLNPHPTFVASLPAGKIPDRSDFKRFTPEQRIANWEICLQRGEALAEELAALVDGSDPLRGVVVAPVP</sequence>
<evidence type="ECO:0000313" key="2">
    <source>
        <dbReference type="Proteomes" id="UP000294980"/>
    </source>
</evidence>
<dbReference type="AlphaFoldDB" id="A0A4R2KTY2"/>
<comment type="caution">
    <text evidence="1">The sequence shown here is derived from an EMBL/GenBank/DDBJ whole genome shotgun (WGS) entry which is preliminary data.</text>
</comment>
<evidence type="ECO:0000313" key="1">
    <source>
        <dbReference type="EMBL" id="TCO77253.1"/>
    </source>
</evidence>
<name>A0A4R2KTY2_9GAMM</name>
<dbReference type="Proteomes" id="UP000294980">
    <property type="component" value="Unassembled WGS sequence"/>
</dbReference>
<protein>
    <recommendedName>
        <fullName evidence="3">Patatin-like phospholipase</fullName>
    </recommendedName>
</protein>
<organism evidence="1 2">
    <name type="scientific">Chromatocurvus halotolerans</name>
    <dbReference type="NCBI Taxonomy" id="1132028"/>
    <lineage>
        <taxon>Bacteria</taxon>
        <taxon>Pseudomonadati</taxon>
        <taxon>Pseudomonadota</taxon>
        <taxon>Gammaproteobacteria</taxon>
        <taxon>Cellvibrionales</taxon>
        <taxon>Halieaceae</taxon>
        <taxon>Chromatocurvus</taxon>
    </lineage>
</organism>
<keyword evidence="2" id="KW-1185">Reference proteome</keyword>
<dbReference type="InterPro" id="IPR016035">
    <property type="entry name" value="Acyl_Trfase/lysoPLipase"/>
</dbReference>
<dbReference type="EMBL" id="SLWX01000003">
    <property type="protein sequence ID" value="TCO77253.1"/>
    <property type="molecule type" value="Genomic_DNA"/>
</dbReference>
<reference evidence="1 2" key="1">
    <citation type="submission" date="2019-03" db="EMBL/GenBank/DDBJ databases">
        <title>Genomic Encyclopedia of Type Strains, Phase IV (KMG-IV): sequencing the most valuable type-strain genomes for metagenomic binning, comparative biology and taxonomic classification.</title>
        <authorList>
            <person name="Goeker M."/>
        </authorList>
    </citation>
    <scope>NUCLEOTIDE SEQUENCE [LARGE SCALE GENOMIC DNA]</scope>
    <source>
        <strain evidence="1 2">DSM 23344</strain>
    </source>
</reference>
<accession>A0A4R2KTY2</accession>
<proteinExistence type="predicted"/>